<comment type="caution">
    <text evidence="2">The sequence shown here is derived from an EMBL/GenBank/DDBJ whole genome shotgun (WGS) entry which is preliminary data.</text>
</comment>
<organism evidence="2">
    <name type="scientific">human gut metagenome</name>
    <dbReference type="NCBI Taxonomy" id="408170"/>
    <lineage>
        <taxon>unclassified sequences</taxon>
        <taxon>metagenomes</taxon>
        <taxon>organismal metagenomes</taxon>
    </lineage>
</organism>
<evidence type="ECO:0000256" key="1">
    <source>
        <dbReference type="SAM" id="MobiDB-lite"/>
    </source>
</evidence>
<gene>
    <name evidence="2" type="ORF">Q604_UNBC03248G0001</name>
</gene>
<name>W1YKA2_9ZZZZ</name>
<feature type="compositionally biased region" description="Polar residues" evidence="1">
    <location>
        <begin position="21"/>
        <end position="33"/>
    </location>
</feature>
<evidence type="ECO:0000313" key="2">
    <source>
        <dbReference type="EMBL" id="ETJ42771.1"/>
    </source>
</evidence>
<sequence>ISSVPWKEKPATIKIARIDSQPPTNGASPTVQFANPGDVPPMPKMSMKPQNKNTNTVITLMLENTYSL</sequence>
<proteinExistence type="predicted"/>
<reference evidence="2" key="1">
    <citation type="submission" date="2013-12" db="EMBL/GenBank/DDBJ databases">
        <title>A Varibaculum cambriense genome reconstructed from a premature infant gut community with otherwise low bacterial novelty that shifts toward anaerobic metabolism during the third week of life.</title>
        <authorList>
            <person name="Brown C.T."/>
            <person name="Sharon I."/>
            <person name="Thomas B.C."/>
            <person name="Castelle C.J."/>
            <person name="Morowitz M.J."/>
            <person name="Banfield J.F."/>
        </authorList>
    </citation>
    <scope>NUCLEOTIDE SEQUENCE</scope>
</reference>
<protein>
    <submittedName>
        <fullName evidence="2">Uncharacterized protein</fullName>
    </submittedName>
</protein>
<feature type="region of interest" description="Disordered" evidence="1">
    <location>
        <begin position="18"/>
        <end position="53"/>
    </location>
</feature>
<dbReference type="EMBL" id="AZMM01003248">
    <property type="protein sequence ID" value="ETJ42771.1"/>
    <property type="molecule type" value="Genomic_DNA"/>
</dbReference>
<feature type="non-terminal residue" evidence="2">
    <location>
        <position position="1"/>
    </location>
</feature>
<accession>W1YKA2</accession>
<dbReference type="AlphaFoldDB" id="W1YKA2"/>
<feature type="non-terminal residue" evidence="2">
    <location>
        <position position="68"/>
    </location>
</feature>